<dbReference type="SUPFAM" id="SSF53756">
    <property type="entry name" value="UDP-Glycosyltransferase/glycogen phosphorylase"/>
    <property type="match status" value="1"/>
</dbReference>
<protein>
    <submittedName>
        <fullName evidence="4">Glycosyltransferase involved in cell wall bisynthesis</fullName>
    </submittedName>
</protein>
<dbReference type="CDD" id="cd03801">
    <property type="entry name" value="GT4_PimA-like"/>
    <property type="match status" value="1"/>
</dbReference>
<dbReference type="InterPro" id="IPR028098">
    <property type="entry name" value="Glyco_trans_4-like_N"/>
</dbReference>
<evidence type="ECO:0000256" key="1">
    <source>
        <dbReference type="ARBA" id="ARBA00022676"/>
    </source>
</evidence>
<evidence type="ECO:0000256" key="2">
    <source>
        <dbReference type="ARBA" id="ARBA00022679"/>
    </source>
</evidence>
<evidence type="ECO:0000259" key="3">
    <source>
        <dbReference type="Pfam" id="PF13439"/>
    </source>
</evidence>
<keyword evidence="2 4" id="KW-0808">Transferase</keyword>
<dbReference type="OrthoDB" id="132546at2157"/>
<dbReference type="Gene3D" id="3.40.50.2000">
    <property type="entry name" value="Glycogen Phosphorylase B"/>
    <property type="match status" value="2"/>
</dbReference>
<dbReference type="RefSeq" id="WP_092902934.1">
    <property type="nucleotide sequence ID" value="NZ_FOZS01000001.1"/>
</dbReference>
<feature type="domain" description="Glycosyltransferase subfamily 4-like N-terminal" evidence="3">
    <location>
        <begin position="20"/>
        <end position="191"/>
    </location>
</feature>
<accession>A0A1I6QMV8</accession>
<dbReference type="GO" id="GO:0016757">
    <property type="term" value="F:glycosyltransferase activity"/>
    <property type="evidence" value="ECO:0007669"/>
    <property type="project" value="UniProtKB-KW"/>
</dbReference>
<reference evidence="5" key="1">
    <citation type="submission" date="2016-10" db="EMBL/GenBank/DDBJ databases">
        <authorList>
            <person name="Varghese N."/>
            <person name="Submissions S."/>
        </authorList>
    </citation>
    <scope>NUCLEOTIDE SEQUENCE [LARGE SCALE GENOMIC DNA]</scope>
    <source>
        <strain evidence="5">DSM 22427</strain>
    </source>
</reference>
<evidence type="ECO:0000313" key="5">
    <source>
        <dbReference type="Proteomes" id="UP000199199"/>
    </source>
</evidence>
<sequence>MKIGFIATEIGLQKGGAYMGGNVNNVITVSQALAERGHDIIIITTTPRDTAPNPTANIDWATVYEYSPRFDHGTPGYFASFSAYATRTVAKLRQQNKLNVLTVHAGFPLWGLVGTAANILTDCPVIHVQYCPVDQISGESIYDYLNHPWFIRRYLSGADELVGISPIVSDSLRNLTNQDNIQTILPAINTDIYTPVPELGKAEVPTISYLGSLNEQKGLDLLVDAFVDIQEEFDCQLRLGLEVRSKESGSELAKRIEENPDIDVNGIVDDVPKFLAESHIFVAPFRTTMGPADYPLAALEAMSCGIPIVVTDVGGLKQLVMDSNGGVCIGEPSAKGISSTVSDLLKNPNKRSTIGLRAREYILQHCSESSVADQLEELLEEKL</sequence>
<name>A0A1I6QMV8_9EURY</name>
<dbReference type="AlphaFoldDB" id="A0A1I6QMV8"/>
<organism evidence="4 5">
    <name type="scientific">Halostagnicola kamekurae</name>
    <dbReference type="NCBI Taxonomy" id="619731"/>
    <lineage>
        <taxon>Archaea</taxon>
        <taxon>Methanobacteriati</taxon>
        <taxon>Methanobacteriota</taxon>
        <taxon>Stenosarchaea group</taxon>
        <taxon>Halobacteria</taxon>
        <taxon>Halobacteriales</taxon>
        <taxon>Natrialbaceae</taxon>
        <taxon>Halostagnicola</taxon>
    </lineage>
</organism>
<proteinExistence type="predicted"/>
<gene>
    <name evidence="4" type="ORF">SAMN04488556_1384</name>
</gene>
<dbReference type="Pfam" id="PF13439">
    <property type="entry name" value="Glyco_transf_4"/>
    <property type="match status" value="1"/>
</dbReference>
<dbReference type="Pfam" id="PF13692">
    <property type="entry name" value="Glyco_trans_1_4"/>
    <property type="match status" value="1"/>
</dbReference>
<dbReference type="PANTHER" id="PTHR12526">
    <property type="entry name" value="GLYCOSYLTRANSFERASE"/>
    <property type="match status" value="1"/>
</dbReference>
<dbReference type="Proteomes" id="UP000199199">
    <property type="component" value="Unassembled WGS sequence"/>
</dbReference>
<dbReference type="PANTHER" id="PTHR12526:SF640">
    <property type="entry name" value="COLANIC ACID BIOSYNTHESIS GLYCOSYLTRANSFERASE WCAL-RELATED"/>
    <property type="match status" value="1"/>
</dbReference>
<evidence type="ECO:0000313" key="4">
    <source>
        <dbReference type="EMBL" id="SFS53786.1"/>
    </source>
</evidence>
<dbReference type="EMBL" id="FOZS01000001">
    <property type="protein sequence ID" value="SFS53786.1"/>
    <property type="molecule type" value="Genomic_DNA"/>
</dbReference>
<keyword evidence="5" id="KW-1185">Reference proteome</keyword>
<keyword evidence="1" id="KW-0328">Glycosyltransferase</keyword>